<evidence type="ECO:0000313" key="2">
    <source>
        <dbReference type="Proteomes" id="UP000178417"/>
    </source>
</evidence>
<organism evidence="1 2">
    <name type="scientific">candidate division WOR-1 bacterium RIFOXYB2_FULL_37_13</name>
    <dbReference type="NCBI Taxonomy" id="1802579"/>
    <lineage>
        <taxon>Bacteria</taxon>
        <taxon>Bacillati</taxon>
        <taxon>Saganbacteria</taxon>
    </lineage>
</organism>
<dbReference type="AlphaFoldDB" id="A0A1F4SMU3"/>
<gene>
    <name evidence="1" type="ORF">A2310_00510</name>
</gene>
<proteinExistence type="predicted"/>
<dbReference type="STRING" id="1802579.A2310_00510"/>
<name>A0A1F4SMU3_UNCSA</name>
<comment type="caution">
    <text evidence="1">The sequence shown here is derived from an EMBL/GenBank/DDBJ whole genome shotgun (WGS) entry which is preliminary data.</text>
</comment>
<protein>
    <submittedName>
        <fullName evidence="1">Uncharacterized protein</fullName>
    </submittedName>
</protein>
<dbReference type="EMBL" id="MEUB01000036">
    <property type="protein sequence ID" value="OGC21774.1"/>
    <property type="molecule type" value="Genomic_DNA"/>
</dbReference>
<dbReference type="Proteomes" id="UP000178417">
    <property type="component" value="Unassembled WGS sequence"/>
</dbReference>
<reference evidence="1 2" key="1">
    <citation type="journal article" date="2016" name="Nat. Commun.">
        <title>Thousands of microbial genomes shed light on interconnected biogeochemical processes in an aquifer system.</title>
        <authorList>
            <person name="Anantharaman K."/>
            <person name="Brown C.T."/>
            <person name="Hug L.A."/>
            <person name="Sharon I."/>
            <person name="Castelle C.J."/>
            <person name="Probst A.J."/>
            <person name="Thomas B.C."/>
            <person name="Singh A."/>
            <person name="Wilkins M.J."/>
            <person name="Karaoz U."/>
            <person name="Brodie E.L."/>
            <person name="Williams K.H."/>
            <person name="Hubbard S.S."/>
            <person name="Banfield J.F."/>
        </authorList>
    </citation>
    <scope>NUCLEOTIDE SEQUENCE [LARGE SCALE GENOMIC DNA]</scope>
</reference>
<sequence>MKTEPLQHQHRFESSQPRLFPDYSGKFASNALININTYKSEMAATHRKQLQRLLTLAQEKHRITNIDGLAPFQIIRTYRLYQIDETDIDFFIIGEKRTTLDLSAGRLEAFFRTKSFTSLLGALPKKSSPTLKPQIQAQVEELENFLHQDSKRLETILTDKSKGVAFIEAELTAVCRKLYADYGFCPTIYRDIDIEHHKARILFKIDPETKDEIINVIANFDPESTSFVAVKEVKTLTKFEHFILDLRDRATFEKHDIPIDEKRAASDVEHGTTFLVVFRGKFDEVEPLVMTIHSDKESCFADKETGEKAAEAIEAYLTKALLALKGVEKLSSIKHPAEAMPSIAGMNGSTEGSGIKNSSSEGTPLVLLNQQEQVGLALREAKTWNIATSYRITSTIERLEKDFVLRTPQFGVVLSRDLYLNPKNSLRDEDIETLIEELYPLFVDDWSKVLTNNSLPVFKGMARELLHHWLIEDNPFAFFIWRIKKILYGLEIVNHEGTKIENAVAAVTVSNAEILTNESMRKLLADLNLSEIELQKLPQNVGIIINRFQTTRQIFHNCGLGSLGFRMLGLWWYTMNKKFFNLAISTSRTTSPVGAQGINRRLKHAIPGKPGSKNQDNPNWLFYLATGRYLDNLWGIEDADLVADGKNNGIWVRNAYKYKGLEFDRAKLVHSTHPGIEECFANFGPQDKHYFQDMLLPMGQLGLFVEPTSIYYERLKEFKRGLDIAKRKFALGAMSRMR</sequence>
<accession>A0A1F4SMU3</accession>
<evidence type="ECO:0000313" key="1">
    <source>
        <dbReference type="EMBL" id="OGC21774.1"/>
    </source>
</evidence>